<reference evidence="2 3" key="2">
    <citation type="submission" date="2020-07" db="EMBL/GenBank/DDBJ databases">
        <title>Genome assembly of wild tea tree DASZ reveals pedigree and selection history of tea varieties.</title>
        <authorList>
            <person name="Zhang W."/>
        </authorList>
    </citation>
    <scope>NUCLEOTIDE SEQUENCE [LARGE SCALE GENOMIC DNA]</scope>
    <source>
        <strain evidence="3">cv. G240</strain>
        <tissue evidence="2">Leaf</tissue>
    </source>
</reference>
<sequence length="103" mass="11631">MLGTPKVGTLMTPKIMSTNHVPLYVSTKMASKLASIEKSSFFIPTPEKYAQAAIRRIGYEARCTPYMTHSIQWFFASLLPESILDSWRLSIGLSRRGKIDISY</sequence>
<keyword evidence="1" id="KW-0560">Oxidoreductase</keyword>
<keyword evidence="3" id="KW-1185">Reference proteome</keyword>
<dbReference type="GO" id="GO:0045703">
    <property type="term" value="F:ketoreductase activity"/>
    <property type="evidence" value="ECO:0007669"/>
    <property type="project" value="TreeGrafter"/>
</dbReference>
<protein>
    <submittedName>
        <fullName evidence="2">Uncharacterized protein</fullName>
    </submittedName>
</protein>
<dbReference type="GO" id="GO:0005783">
    <property type="term" value="C:endoplasmic reticulum"/>
    <property type="evidence" value="ECO:0007669"/>
    <property type="project" value="TreeGrafter"/>
</dbReference>
<evidence type="ECO:0000313" key="2">
    <source>
        <dbReference type="EMBL" id="KAF5940005.1"/>
    </source>
</evidence>
<evidence type="ECO:0000313" key="3">
    <source>
        <dbReference type="Proteomes" id="UP000593564"/>
    </source>
</evidence>
<dbReference type="EMBL" id="JACBKZ010000010">
    <property type="protein sequence ID" value="KAF5940005.1"/>
    <property type="molecule type" value="Genomic_DNA"/>
</dbReference>
<comment type="caution">
    <text evidence="2">The sequence shown here is derived from an EMBL/GenBank/DDBJ whole genome shotgun (WGS) entry which is preliminary data.</text>
</comment>
<dbReference type="PANTHER" id="PTHR43899:SF26">
    <property type="entry name" value="ENOYL-(ACYL CARRIER) REDUCTASE"/>
    <property type="match status" value="1"/>
</dbReference>
<organism evidence="2 3">
    <name type="scientific">Camellia sinensis</name>
    <name type="common">Tea plant</name>
    <name type="synonym">Thea sinensis</name>
    <dbReference type="NCBI Taxonomy" id="4442"/>
    <lineage>
        <taxon>Eukaryota</taxon>
        <taxon>Viridiplantae</taxon>
        <taxon>Streptophyta</taxon>
        <taxon>Embryophyta</taxon>
        <taxon>Tracheophyta</taxon>
        <taxon>Spermatophyta</taxon>
        <taxon>Magnoliopsida</taxon>
        <taxon>eudicotyledons</taxon>
        <taxon>Gunneridae</taxon>
        <taxon>Pentapetalae</taxon>
        <taxon>asterids</taxon>
        <taxon>Ericales</taxon>
        <taxon>Theaceae</taxon>
        <taxon>Camellia</taxon>
    </lineage>
</organism>
<dbReference type="PANTHER" id="PTHR43899">
    <property type="entry name" value="RH59310P"/>
    <property type="match status" value="1"/>
</dbReference>
<dbReference type="InterPro" id="IPR051019">
    <property type="entry name" value="VLCFA-Steroid_DH"/>
</dbReference>
<dbReference type="Proteomes" id="UP000593564">
    <property type="component" value="Unassembled WGS sequence"/>
</dbReference>
<accession>A0A7J7GIC0</accession>
<proteinExistence type="predicted"/>
<gene>
    <name evidence="2" type="ORF">HYC85_021172</name>
</gene>
<evidence type="ECO:0000256" key="1">
    <source>
        <dbReference type="ARBA" id="ARBA00023002"/>
    </source>
</evidence>
<name>A0A7J7GIC0_CAMSI</name>
<reference evidence="3" key="1">
    <citation type="journal article" date="2020" name="Nat. Commun.">
        <title>Genome assembly of wild tea tree DASZ reveals pedigree and selection history of tea varieties.</title>
        <authorList>
            <person name="Zhang W."/>
            <person name="Zhang Y."/>
            <person name="Qiu H."/>
            <person name="Guo Y."/>
            <person name="Wan H."/>
            <person name="Zhang X."/>
            <person name="Scossa F."/>
            <person name="Alseekh S."/>
            <person name="Zhang Q."/>
            <person name="Wang P."/>
            <person name="Xu L."/>
            <person name="Schmidt M.H."/>
            <person name="Jia X."/>
            <person name="Li D."/>
            <person name="Zhu A."/>
            <person name="Guo F."/>
            <person name="Chen W."/>
            <person name="Ni D."/>
            <person name="Usadel B."/>
            <person name="Fernie A.R."/>
            <person name="Wen W."/>
        </authorList>
    </citation>
    <scope>NUCLEOTIDE SEQUENCE [LARGE SCALE GENOMIC DNA]</scope>
    <source>
        <strain evidence="3">cv. G240</strain>
    </source>
</reference>
<dbReference type="AlphaFoldDB" id="A0A7J7GIC0"/>